<proteinExistence type="predicted"/>
<evidence type="ECO:0000313" key="1">
    <source>
        <dbReference type="EMBL" id="KAE9523525.1"/>
    </source>
</evidence>
<dbReference type="AlphaFoldDB" id="A0A6G0SZK0"/>
<dbReference type="Proteomes" id="UP000475862">
    <property type="component" value="Unassembled WGS sequence"/>
</dbReference>
<name>A0A6G0SZK0_APHGL</name>
<protein>
    <submittedName>
        <fullName evidence="1">Uncharacterized protein</fullName>
    </submittedName>
</protein>
<dbReference type="EMBL" id="VYZN01000079">
    <property type="protein sequence ID" value="KAE9523525.1"/>
    <property type="molecule type" value="Genomic_DNA"/>
</dbReference>
<organism evidence="1 2">
    <name type="scientific">Aphis glycines</name>
    <name type="common">Soybean aphid</name>
    <dbReference type="NCBI Taxonomy" id="307491"/>
    <lineage>
        <taxon>Eukaryota</taxon>
        <taxon>Metazoa</taxon>
        <taxon>Ecdysozoa</taxon>
        <taxon>Arthropoda</taxon>
        <taxon>Hexapoda</taxon>
        <taxon>Insecta</taxon>
        <taxon>Pterygota</taxon>
        <taxon>Neoptera</taxon>
        <taxon>Paraneoptera</taxon>
        <taxon>Hemiptera</taxon>
        <taxon>Sternorrhyncha</taxon>
        <taxon>Aphidomorpha</taxon>
        <taxon>Aphidoidea</taxon>
        <taxon>Aphididae</taxon>
        <taxon>Aphidini</taxon>
        <taxon>Aphis</taxon>
        <taxon>Aphis</taxon>
    </lineage>
</organism>
<evidence type="ECO:0000313" key="2">
    <source>
        <dbReference type="Proteomes" id="UP000475862"/>
    </source>
</evidence>
<sequence>MFDSIGKIFESTNWYAFFWRILRCAIRFCQVWYNNLKNTTSVHIYTSINVIQSISNTIQIFEKVCSVSGQTLFVCGSTFTYGFIRLIALAAVSDFDVYRLEFTPINGDLTIITITNRLGIFFTTIPPIKDVIGLILPAQTFENLCIRSASTSIESEFSTLDNFKNSSASSELQGIGLSNLLKSEIRYSGSAKEFFNDLKLNFFGILT</sequence>
<comment type="caution">
    <text evidence="1">The sequence shown here is derived from an EMBL/GenBank/DDBJ whole genome shotgun (WGS) entry which is preliminary data.</text>
</comment>
<reference evidence="1 2" key="1">
    <citation type="submission" date="2019-08" db="EMBL/GenBank/DDBJ databases">
        <title>The genome of the soybean aphid Biotype 1, its phylome, world population structure and adaptation to the North American continent.</title>
        <authorList>
            <person name="Giordano R."/>
            <person name="Donthu R.K."/>
            <person name="Hernandez A.G."/>
            <person name="Wright C.L."/>
            <person name="Zimin A.V."/>
        </authorList>
    </citation>
    <scope>NUCLEOTIDE SEQUENCE [LARGE SCALE GENOMIC DNA]</scope>
    <source>
        <tissue evidence="1">Whole aphids</tissue>
    </source>
</reference>
<accession>A0A6G0SZK0</accession>
<keyword evidence="2" id="KW-1185">Reference proteome</keyword>
<gene>
    <name evidence="1" type="ORF">AGLY_016077</name>
</gene>